<dbReference type="PROSITE" id="PS51419">
    <property type="entry name" value="RAB"/>
    <property type="match status" value="1"/>
</dbReference>
<dbReference type="GO" id="GO:0003924">
    <property type="term" value="F:GTPase activity"/>
    <property type="evidence" value="ECO:0007669"/>
    <property type="project" value="InterPro"/>
</dbReference>
<dbReference type="FunFam" id="3.40.50.300:FF:002060">
    <property type="entry name" value="Rho family GTPase"/>
    <property type="match status" value="1"/>
</dbReference>
<accession>A0AAW2ZJH6</accession>
<dbReference type="GO" id="GO:0016020">
    <property type="term" value="C:membrane"/>
    <property type="evidence" value="ECO:0007669"/>
    <property type="project" value="UniProtKB-SubCell"/>
</dbReference>
<evidence type="ECO:0000256" key="1">
    <source>
        <dbReference type="ARBA" id="ARBA00004370"/>
    </source>
</evidence>
<dbReference type="SMART" id="SM00174">
    <property type="entry name" value="RHO"/>
    <property type="match status" value="1"/>
</dbReference>
<dbReference type="AlphaFoldDB" id="A0AAW2ZJH6"/>
<protein>
    <submittedName>
        <fullName evidence="5">Ras-related protein Rac</fullName>
    </submittedName>
</protein>
<dbReference type="InterPro" id="IPR003578">
    <property type="entry name" value="Small_GTPase_Rho"/>
</dbReference>
<keyword evidence="4" id="KW-0472">Membrane</keyword>
<dbReference type="SMART" id="SM00175">
    <property type="entry name" value="RAB"/>
    <property type="match status" value="1"/>
</dbReference>
<dbReference type="PROSITE" id="PS51420">
    <property type="entry name" value="RHO"/>
    <property type="match status" value="1"/>
</dbReference>
<dbReference type="Gene3D" id="3.40.50.300">
    <property type="entry name" value="P-loop containing nucleotide triphosphate hydrolases"/>
    <property type="match status" value="1"/>
</dbReference>
<evidence type="ECO:0000256" key="2">
    <source>
        <dbReference type="ARBA" id="ARBA00022741"/>
    </source>
</evidence>
<dbReference type="NCBIfam" id="TIGR00231">
    <property type="entry name" value="small_GTP"/>
    <property type="match status" value="1"/>
</dbReference>
<sequence>MNNIKIAVVGGVEVGKTSLLNVYTKSEFDPKKQYVPTIYDSAETRVNIDGHNIEVNILDTSGSDEYKQLRPMSYSGVDLFLICYSVADIKSYEKVKECVAEVRQHAPNKDIVLVGTKTDLRDCQNTMDRLRSEGLIPLYQSQGESKSAEVHAAKYYECSSKNSSSVRKMFEESIRLVIQKHEKSRSPQKTKKRISFTKIKRLSLFSVTSEESTGF</sequence>
<dbReference type="Proteomes" id="UP001431209">
    <property type="component" value="Unassembled WGS sequence"/>
</dbReference>
<dbReference type="GO" id="GO:0005525">
    <property type="term" value="F:GTP binding"/>
    <property type="evidence" value="ECO:0007669"/>
    <property type="project" value="UniProtKB-KW"/>
</dbReference>
<dbReference type="EMBL" id="JAOPGA020001514">
    <property type="protein sequence ID" value="KAL0489128.1"/>
    <property type="molecule type" value="Genomic_DNA"/>
</dbReference>
<dbReference type="CDD" id="cd00157">
    <property type="entry name" value="Rho"/>
    <property type="match status" value="1"/>
</dbReference>
<dbReference type="GO" id="GO:0007264">
    <property type="term" value="P:small GTPase-mediated signal transduction"/>
    <property type="evidence" value="ECO:0007669"/>
    <property type="project" value="InterPro"/>
</dbReference>
<dbReference type="InterPro" id="IPR027417">
    <property type="entry name" value="P-loop_NTPase"/>
</dbReference>
<keyword evidence="3" id="KW-0342">GTP-binding</keyword>
<proteinExistence type="predicted"/>
<comment type="caution">
    <text evidence="5">The sequence shown here is derived from an EMBL/GenBank/DDBJ whole genome shotgun (WGS) entry which is preliminary data.</text>
</comment>
<organism evidence="5 6">
    <name type="scientific">Acrasis kona</name>
    <dbReference type="NCBI Taxonomy" id="1008807"/>
    <lineage>
        <taxon>Eukaryota</taxon>
        <taxon>Discoba</taxon>
        <taxon>Heterolobosea</taxon>
        <taxon>Tetramitia</taxon>
        <taxon>Eutetramitia</taxon>
        <taxon>Acrasidae</taxon>
        <taxon>Acrasis</taxon>
    </lineage>
</organism>
<dbReference type="InterPro" id="IPR005225">
    <property type="entry name" value="Small_GTP-bd"/>
</dbReference>
<dbReference type="PANTHER" id="PTHR24072">
    <property type="entry name" value="RHO FAMILY GTPASE"/>
    <property type="match status" value="1"/>
</dbReference>
<dbReference type="PROSITE" id="PS51421">
    <property type="entry name" value="RAS"/>
    <property type="match status" value="1"/>
</dbReference>
<dbReference type="SUPFAM" id="SSF52540">
    <property type="entry name" value="P-loop containing nucleoside triphosphate hydrolases"/>
    <property type="match status" value="1"/>
</dbReference>
<evidence type="ECO:0000313" key="5">
    <source>
        <dbReference type="EMBL" id="KAL0489128.1"/>
    </source>
</evidence>
<gene>
    <name evidence="5" type="ORF">AKO1_009049</name>
</gene>
<dbReference type="PRINTS" id="PR00449">
    <property type="entry name" value="RASTRNSFRMNG"/>
</dbReference>
<evidence type="ECO:0000256" key="4">
    <source>
        <dbReference type="ARBA" id="ARBA00023136"/>
    </source>
</evidence>
<evidence type="ECO:0000256" key="3">
    <source>
        <dbReference type="ARBA" id="ARBA00023134"/>
    </source>
</evidence>
<keyword evidence="6" id="KW-1185">Reference proteome</keyword>
<keyword evidence="2" id="KW-0547">Nucleotide-binding</keyword>
<dbReference type="SMART" id="SM00173">
    <property type="entry name" value="RAS"/>
    <property type="match status" value="1"/>
</dbReference>
<dbReference type="Pfam" id="PF00071">
    <property type="entry name" value="Ras"/>
    <property type="match status" value="1"/>
</dbReference>
<comment type="subcellular location">
    <subcellularLocation>
        <location evidence="1">Membrane</location>
    </subcellularLocation>
</comment>
<name>A0AAW2ZJH6_9EUKA</name>
<evidence type="ECO:0000313" key="6">
    <source>
        <dbReference type="Proteomes" id="UP001431209"/>
    </source>
</evidence>
<reference evidence="5 6" key="1">
    <citation type="submission" date="2024-03" db="EMBL/GenBank/DDBJ databases">
        <title>The Acrasis kona genome and developmental transcriptomes reveal deep origins of eukaryotic multicellular pathways.</title>
        <authorList>
            <person name="Sheikh S."/>
            <person name="Fu C.-J."/>
            <person name="Brown M.W."/>
            <person name="Baldauf S.L."/>
        </authorList>
    </citation>
    <scope>NUCLEOTIDE SEQUENCE [LARGE SCALE GENOMIC DNA]</scope>
    <source>
        <strain evidence="5 6">ATCC MYA-3509</strain>
    </source>
</reference>
<dbReference type="InterPro" id="IPR001806">
    <property type="entry name" value="Small_GTPase"/>
</dbReference>